<keyword evidence="1" id="KW-1133">Transmembrane helix</keyword>
<proteinExistence type="predicted"/>
<name>A0A9P6UGH9_9FUNG</name>
<feature type="transmembrane region" description="Helical" evidence="1">
    <location>
        <begin position="533"/>
        <end position="555"/>
    </location>
</feature>
<evidence type="ECO:0000313" key="2">
    <source>
        <dbReference type="EMBL" id="KAG0293852.1"/>
    </source>
</evidence>
<sequence length="596" mass="65504">MSVSGSWHSEIINRRKGAGYFLSQKGHPYFKPVDYIKYRALQRDQSSALIDEWSRWLLDLKKSSYEVVRRAAVTASALTQDDIDEYYRDRVSIDREHDALESSRKQLRVADQHLTLRMEKRQVGCTQSMYSLKDDLIQEIAVPIKGSTAANSTTSTAGISAAVVSAGRAGPSSANTELLLVPNASTTPPGTPRSLAASPSHLGYPPPYSGAAINSNPSATTATFDNLATITGSAADLNASAAVPGLASEWSTSLRGLGPITDLNSVPSSSATTDGLSTAHTNRIVTNGSCILPGSPGTFPTIPSSDEQSTTIDADERAILLSQIEEITHTCAPQEGKACATCLFKNYQRLSVDALVKNQLKITEIADVDRKDDVAATLVPMNKDHRPIRIMLETLLEYLPKDEDRSISEYEYTVKHIGPVMQAFFESKDVTSHFPNKDSATQKKLGLKPDRPDFTAAAGKTEIAWGEFSGPAHENDEWKNLWDFFRDVRYGKAFLDSGFEMAPLFHIVYEIGNYMRLRAESRGMYVLHEVGKFTIPTTTATIASLIATFSVLLIAKKDIEDIAKGPFNVLKRSWGYKDLEESKKARVQRPNRGQKK</sequence>
<keyword evidence="1" id="KW-0472">Membrane</keyword>
<gene>
    <name evidence="2" type="ORF">BGZ97_005232</name>
</gene>
<protein>
    <submittedName>
        <fullName evidence="2">Uncharacterized protein</fullName>
    </submittedName>
</protein>
<evidence type="ECO:0000313" key="3">
    <source>
        <dbReference type="Proteomes" id="UP000823405"/>
    </source>
</evidence>
<reference evidence="2" key="1">
    <citation type="journal article" date="2020" name="Fungal Divers.">
        <title>Resolving the Mortierellaceae phylogeny through synthesis of multi-gene phylogenetics and phylogenomics.</title>
        <authorList>
            <person name="Vandepol N."/>
            <person name="Liber J."/>
            <person name="Desiro A."/>
            <person name="Na H."/>
            <person name="Kennedy M."/>
            <person name="Barry K."/>
            <person name="Grigoriev I.V."/>
            <person name="Miller A.N."/>
            <person name="O'Donnell K."/>
            <person name="Stajich J.E."/>
            <person name="Bonito G."/>
        </authorList>
    </citation>
    <scope>NUCLEOTIDE SEQUENCE</scope>
    <source>
        <strain evidence="2">NVP60</strain>
    </source>
</reference>
<evidence type="ECO:0000256" key="1">
    <source>
        <dbReference type="SAM" id="Phobius"/>
    </source>
</evidence>
<accession>A0A9P6UGH9</accession>
<dbReference type="AlphaFoldDB" id="A0A9P6UGH9"/>
<dbReference type="OrthoDB" id="2426448at2759"/>
<dbReference type="Proteomes" id="UP000823405">
    <property type="component" value="Unassembled WGS sequence"/>
</dbReference>
<comment type="caution">
    <text evidence="2">The sequence shown here is derived from an EMBL/GenBank/DDBJ whole genome shotgun (WGS) entry which is preliminary data.</text>
</comment>
<dbReference type="EMBL" id="JAAAIN010002381">
    <property type="protein sequence ID" value="KAG0293852.1"/>
    <property type="molecule type" value="Genomic_DNA"/>
</dbReference>
<organism evidence="2 3">
    <name type="scientific">Linnemannia gamsii</name>
    <dbReference type="NCBI Taxonomy" id="64522"/>
    <lineage>
        <taxon>Eukaryota</taxon>
        <taxon>Fungi</taxon>
        <taxon>Fungi incertae sedis</taxon>
        <taxon>Mucoromycota</taxon>
        <taxon>Mortierellomycotina</taxon>
        <taxon>Mortierellomycetes</taxon>
        <taxon>Mortierellales</taxon>
        <taxon>Mortierellaceae</taxon>
        <taxon>Linnemannia</taxon>
    </lineage>
</organism>
<keyword evidence="3" id="KW-1185">Reference proteome</keyword>
<keyword evidence="1" id="KW-0812">Transmembrane</keyword>